<gene>
    <name evidence="19" type="ORF">LUZ62_090006</name>
</gene>
<dbReference type="Gene3D" id="3.10.450.60">
    <property type="match status" value="1"/>
</dbReference>
<keyword evidence="5 14" id="KW-0925">Oxylipin biosynthesis</keyword>
<evidence type="ECO:0000256" key="9">
    <source>
        <dbReference type="ARBA" id="ARBA00023004"/>
    </source>
</evidence>
<evidence type="ECO:0000256" key="16">
    <source>
        <dbReference type="SAM" id="MobiDB-lite"/>
    </source>
</evidence>
<dbReference type="PRINTS" id="PR00468">
    <property type="entry name" value="PLTLPOXGNASE"/>
</dbReference>
<organism evidence="19 20">
    <name type="scientific">Rhynchospora pubera</name>
    <dbReference type="NCBI Taxonomy" id="906938"/>
    <lineage>
        <taxon>Eukaryota</taxon>
        <taxon>Viridiplantae</taxon>
        <taxon>Streptophyta</taxon>
        <taxon>Embryophyta</taxon>
        <taxon>Tracheophyta</taxon>
        <taxon>Spermatophyta</taxon>
        <taxon>Magnoliopsida</taxon>
        <taxon>Liliopsida</taxon>
        <taxon>Poales</taxon>
        <taxon>Cyperaceae</taxon>
        <taxon>Cyperoideae</taxon>
        <taxon>Rhynchosporeae</taxon>
        <taxon>Rhynchospora</taxon>
    </lineage>
</organism>
<feature type="coiled-coil region" evidence="15">
    <location>
        <begin position="824"/>
        <end position="851"/>
    </location>
</feature>
<dbReference type="PROSITE" id="PS50095">
    <property type="entry name" value="PLAT"/>
    <property type="match status" value="1"/>
</dbReference>
<evidence type="ECO:0000256" key="15">
    <source>
        <dbReference type="SAM" id="Coils"/>
    </source>
</evidence>
<dbReference type="PROSITE" id="PS51393">
    <property type="entry name" value="LIPOXYGENASE_3"/>
    <property type="match status" value="1"/>
</dbReference>
<evidence type="ECO:0000259" key="17">
    <source>
        <dbReference type="PROSITE" id="PS50095"/>
    </source>
</evidence>
<keyword evidence="11 14" id="KW-0275">Fatty acid biosynthesis</keyword>
<dbReference type="Gene3D" id="2.60.60.20">
    <property type="entry name" value="PLAT/LH2 domain"/>
    <property type="match status" value="1"/>
</dbReference>
<keyword evidence="3 14" id="KW-0444">Lipid biosynthesis</keyword>
<dbReference type="InterPro" id="IPR036392">
    <property type="entry name" value="PLAT/LH2_dom_sf"/>
</dbReference>
<dbReference type="SUPFAM" id="SSF48484">
    <property type="entry name" value="Lipoxigenase"/>
    <property type="match status" value="1"/>
</dbReference>
<keyword evidence="10" id="KW-0443">Lipid metabolism</keyword>
<dbReference type="GO" id="GO:0016702">
    <property type="term" value="F:oxidoreductase activity, acting on single donors with incorporation of molecular oxygen, incorporation of two atoms of oxygen"/>
    <property type="evidence" value="ECO:0007669"/>
    <property type="project" value="InterPro"/>
</dbReference>
<comment type="similarity">
    <text evidence="2 13">Belongs to the lipoxygenase family.</text>
</comment>
<protein>
    <recommendedName>
        <fullName evidence="14">Lipoxygenase</fullName>
        <ecNumber evidence="14">1.13.11.-</ecNumber>
    </recommendedName>
</protein>
<dbReference type="FunFam" id="1.20.245.10:FF:000002">
    <property type="entry name" value="Lipoxygenase"/>
    <property type="match status" value="1"/>
</dbReference>
<evidence type="ECO:0000256" key="1">
    <source>
        <dbReference type="ARBA" id="ARBA00001962"/>
    </source>
</evidence>
<comment type="function">
    <text evidence="14">Plant lipoxygenase may be involved in a number of diverse aspects of plant physiology including growth and development, pest resistance, and senescence or responses to wounding.</text>
</comment>
<dbReference type="InterPro" id="IPR036226">
    <property type="entry name" value="LipOase_C_sf"/>
</dbReference>
<accession>A0AAV8CJJ9</accession>
<keyword evidence="15" id="KW-0175">Coiled coil</keyword>
<evidence type="ECO:0000256" key="10">
    <source>
        <dbReference type="ARBA" id="ARBA00023098"/>
    </source>
</evidence>
<keyword evidence="4 13" id="KW-0479">Metal-binding</keyword>
<evidence type="ECO:0000313" key="20">
    <source>
        <dbReference type="Proteomes" id="UP001140206"/>
    </source>
</evidence>
<evidence type="ECO:0000256" key="14">
    <source>
        <dbReference type="RuleBase" id="RU003975"/>
    </source>
</evidence>
<proteinExistence type="inferred from homology"/>
<sequence>MRFQDLCTCTKGKSREEEDEKKKQRIKIHGTVVLVKKSVLDFNDFVPSMLDGAHDLLHDRKSVKFRLISSTTTFPNNPKRGMIGDAAYLKDWVNNRLTKKSTGESHFNVEFEWDKEHGIPGAVIVKNKHRVEFYLKSITLNDVPDKKCVHFICNSWVYPAKKYKYHRVFFTNDTYLPSQMPEALKPYREEELISLRGDNVLRKLKEQDRVYGYEFYNDLGDPDKGKEYERPVLGGSYEYPYPRRGRTGRKPTKKDPKIERRIPLLLSTQIYVPRDERFGHLKMSDFYAYALKALGQAMVPTLKTKFNKTASFESFKDTFELYKGGIKLPKSKQLEKLRKKIHSELLKELLQTDEAELLRLPLPEVLQADEFAWRTDEEFAREMLAGLNPVVIRRLEEFPPTSKLDPNVYGNQNSTIKAEQIEKYMELISGVRLSAIEALERNRLFILDHHDTFMPWLPKLNSLDPENMFIYATRTILFLNDDSTLWPLAIELSWPHHDGLQHGAMSQVYLPASEGVEGSIWQLAKAYVAVNDSGYHQLISHWLNTHAVIEPFVIATNRQLSMTHPIHKLLSPHYRDTMNINALARQTLINAAGIFESTVFPGKYALEMSSAIYRNWKLTEQGLPDDLLKRGVAVKDQSCDHNLRLLIEDYPYAVDGLAIWSAIESWVNDYCSIYYPNDSLIQTDTELQAWWKEIRDVGHGDLKNEKWWPDMHKSEELTKTCTTIIWVASALHAAVNFGQYSYAGYLPNRPTISRQRMPEAGTKEYDELTMDPEKVFLKTITSKLQTILGISLIEILSRHSSDEVYLGQRDTKEWTSDERALRAFEQFKNRLEGIEKNIVEMNNDKKLKNRRGPVQMPYMLLYPNTSDESHEGGLSVRGIPNSVSI</sequence>
<dbReference type="InterPro" id="IPR000907">
    <property type="entry name" value="LipOase"/>
</dbReference>
<dbReference type="EMBL" id="JAMFTS010000005">
    <property type="protein sequence ID" value="KAJ4755601.1"/>
    <property type="molecule type" value="Genomic_DNA"/>
</dbReference>
<dbReference type="Proteomes" id="UP001140206">
    <property type="component" value="Chromosome 5"/>
</dbReference>
<evidence type="ECO:0000313" key="19">
    <source>
        <dbReference type="EMBL" id="KAJ4755601.1"/>
    </source>
</evidence>
<reference evidence="19" key="1">
    <citation type="submission" date="2022-08" db="EMBL/GenBank/DDBJ databases">
        <authorList>
            <person name="Marques A."/>
        </authorList>
    </citation>
    <scope>NUCLEOTIDE SEQUENCE</scope>
    <source>
        <strain evidence="19">RhyPub2mFocal</strain>
        <tissue evidence="19">Leaves</tissue>
    </source>
</reference>
<evidence type="ECO:0000256" key="3">
    <source>
        <dbReference type="ARBA" id="ARBA00022516"/>
    </source>
</evidence>
<dbReference type="GO" id="GO:0034440">
    <property type="term" value="P:lipid oxidation"/>
    <property type="evidence" value="ECO:0007669"/>
    <property type="project" value="InterPro"/>
</dbReference>
<dbReference type="PANTHER" id="PTHR11771">
    <property type="entry name" value="LIPOXYGENASE"/>
    <property type="match status" value="1"/>
</dbReference>
<dbReference type="GO" id="GO:0009611">
    <property type="term" value="P:response to wounding"/>
    <property type="evidence" value="ECO:0007669"/>
    <property type="project" value="UniProtKB-ARBA"/>
</dbReference>
<dbReference type="Gene3D" id="4.10.372.10">
    <property type="entry name" value="Lipoxygenase-1, Domain 3"/>
    <property type="match status" value="1"/>
</dbReference>
<dbReference type="PROSITE" id="PS00081">
    <property type="entry name" value="LIPOXYGENASE_2"/>
    <property type="match status" value="1"/>
</dbReference>
<evidence type="ECO:0000256" key="7">
    <source>
        <dbReference type="ARBA" id="ARBA00022964"/>
    </source>
</evidence>
<comment type="pathway">
    <text evidence="14">Lipid metabolism; oxylipin biosynthesis.</text>
</comment>
<dbReference type="PRINTS" id="PR00087">
    <property type="entry name" value="LIPOXYGENASE"/>
</dbReference>
<keyword evidence="20" id="KW-1185">Reference proteome</keyword>
<keyword evidence="7 13" id="KW-0223">Dioxygenase</keyword>
<dbReference type="Gene3D" id="1.20.245.10">
    <property type="entry name" value="Lipoxygenase-1, Domain 5"/>
    <property type="match status" value="1"/>
</dbReference>
<dbReference type="Pfam" id="PF01477">
    <property type="entry name" value="PLAT"/>
    <property type="match status" value="1"/>
</dbReference>
<evidence type="ECO:0000259" key="18">
    <source>
        <dbReference type="PROSITE" id="PS51393"/>
    </source>
</evidence>
<dbReference type="Gene3D" id="4.10.375.10">
    <property type="entry name" value="Lipoxygenase-1, Domain 2"/>
    <property type="match status" value="1"/>
</dbReference>
<name>A0AAV8CJJ9_9POAL</name>
<keyword evidence="9 13" id="KW-0408">Iron</keyword>
<evidence type="ECO:0000256" key="2">
    <source>
        <dbReference type="ARBA" id="ARBA00009419"/>
    </source>
</evidence>
<dbReference type="InterPro" id="IPR027433">
    <property type="entry name" value="Lipoxygenase_dom_3"/>
</dbReference>
<feature type="domain" description="Lipoxygenase" evidence="18">
    <location>
        <begin position="174"/>
        <end position="885"/>
    </location>
</feature>
<evidence type="ECO:0000256" key="5">
    <source>
        <dbReference type="ARBA" id="ARBA00022767"/>
    </source>
</evidence>
<evidence type="ECO:0000256" key="8">
    <source>
        <dbReference type="ARBA" id="ARBA00023002"/>
    </source>
</evidence>
<evidence type="ECO:0000256" key="11">
    <source>
        <dbReference type="ARBA" id="ARBA00023160"/>
    </source>
</evidence>
<dbReference type="InterPro" id="IPR001246">
    <property type="entry name" value="LipOase_plant"/>
</dbReference>
<dbReference type="CDD" id="cd01751">
    <property type="entry name" value="PLAT_LH2"/>
    <property type="match status" value="1"/>
</dbReference>
<dbReference type="InterPro" id="IPR013819">
    <property type="entry name" value="LipOase_C"/>
</dbReference>
<comment type="caution">
    <text evidence="12">Lacks conserved residue(s) required for the propagation of feature annotation.</text>
</comment>
<dbReference type="InterPro" id="IPR001024">
    <property type="entry name" value="PLAT/LH2_dom"/>
</dbReference>
<dbReference type="AlphaFoldDB" id="A0AAV8CJJ9"/>
<dbReference type="GO" id="GO:0006633">
    <property type="term" value="P:fatty acid biosynthetic process"/>
    <property type="evidence" value="ECO:0007669"/>
    <property type="project" value="UniProtKB-KW"/>
</dbReference>
<feature type="domain" description="PLAT" evidence="17">
    <location>
        <begin position="43"/>
        <end position="171"/>
    </location>
</feature>
<dbReference type="InterPro" id="IPR020834">
    <property type="entry name" value="LipOase_CS"/>
</dbReference>
<keyword evidence="8 13" id="KW-0560">Oxidoreductase</keyword>
<dbReference type="GO" id="GO:0031408">
    <property type="term" value="P:oxylipin biosynthetic process"/>
    <property type="evidence" value="ECO:0007669"/>
    <property type="project" value="UniProtKB-UniRule"/>
</dbReference>
<dbReference type="PROSITE" id="PS00711">
    <property type="entry name" value="LIPOXYGENASE_1"/>
    <property type="match status" value="1"/>
</dbReference>
<feature type="region of interest" description="Disordered" evidence="16">
    <location>
        <begin position="226"/>
        <end position="254"/>
    </location>
</feature>
<feature type="compositionally biased region" description="Basic residues" evidence="16">
    <location>
        <begin position="243"/>
        <end position="252"/>
    </location>
</feature>
<comment type="cofactor">
    <cofactor evidence="1 13">
        <name>Fe cation</name>
        <dbReference type="ChEBI" id="CHEBI:24875"/>
    </cofactor>
</comment>
<dbReference type="SMART" id="SM00308">
    <property type="entry name" value="LH2"/>
    <property type="match status" value="1"/>
</dbReference>
<dbReference type="FunFam" id="4.10.375.10:FF:000001">
    <property type="entry name" value="Lipoxygenase"/>
    <property type="match status" value="1"/>
</dbReference>
<evidence type="ECO:0000256" key="4">
    <source>
        <dbReference type="ARBA" id="ARBA00022723"/>
    </source>
</evidence>
<dbReference type="EC" id="1.13.11.-" evidence="14"/>
<evidence type="ECO:0000256" key="12">
    <source>
        <dbReference type="PROSITE-ProRule" id="PRU00152"/>
    </source>
</evidence>
<keyword evidence="6" id="KW-0276">Fatty acid metabolism</keyword>
<dbReference type="InterPro" id="IPR042057">
    <property type="entry name" value="Lipoxy_PLAT/LH2"/>
</dbReference>
<dbReference type="SUPFAM" id="SSF49723">
    <property type="entry name" value="Lipase/lipooxygenase domain (PLAT/LH2 domain)"/>
    <property type="match status" value="1"/>
</dbReference>
<evidence type="ECO:0000256" key="13">
    <source>
        <dbReference type="RuleBase" id="RU003974"/>
    </source>
</evidence>
<dbReference type="Pfam" id="PF00305">
    <property type="entry name" value="Lipoxygenase"/>
    <property type="match status" value="1"/>
</dbReference>
<dbReference type="GO" id="GO:0046872">
    <property type="term" value="F:metal ion binding"/>
    <property type="evidence" value="ECO:0007669"/>
    <property type="project" value="UniProtKB-UniRule"/>
</dbReference>
<dbReference type="InterPro" id="IPR020833">
    <property type="entry name" value="LipOase_Fe_BS"/>
</dbReference>
<evidence type="ECO:0000256" key="6">
    <source>
        <dbReference type="ARBA" id="ARBA00022832"/>
    </source>
</evidence>
<comment type="caution">
    <text evidence="19">The sequence shown here is derived from an EMBL/GenBank/DDBJ whole genome shotgun (WGS) entry which is preliminary data.</text>
</comment>
<dbReference type="FunFam" id="3.10.450.60:FF:000002">
    <property type="entry name" value="Lipoxygenase"/>
    <property type="match status" value="1"/>
</dbReference>